<dbReference type="PANTHER" id="PTHR40942">
    <property type="match status" value="1"/>
</dbReference>
<dbReference type="EMBL" id="OB706392">
    <property type="protein sequence ID" value="CAD7238673.1"/>
    <property type="molecule type" value="Genomic_DNA"/>
</dbReference>
<keyword evidence="4" id="KW-0349">Heme</keyword>
<comment type="similarity">
    <text evidence="2">Belongs to the cytochrome c family.</text>
</comment>
<evidence type="ECO:0000256" key="3">
    <source>
        <dbReference type="ARBA" id="ARBA00022448"/>
    </source>
</evidence>
<dbReference type="InterPro" id="IPR009056">
    <property type="entry name" value="Cyt_c-like_dom"/>
</dbReference>
<dbReference type="GO" id="GO:0005506">
    <property type="term" value="F:iron ion binding"/>
    <property type="evidence" value="ECO:0007669"/>
    <property type="project" value="InterPro"/>
</dbReference>
<dbReference type="GO" id="GO:0020037">
    <property type="term" value="F:heme binding"/>
    <property type="evidence" value="ECO:0007669"/>
    <property type="project" value="InterPro"/>
</dbReference>
<organism evidence="9">
    <name type="scientific">Cyprideis torosa</name>
    <dbReference type="NCBI Taxonomy" id="163714"/>
    <lineage>
        <taxon>Eukaryota</taxon>
        <taxon>Metazoa</taxon>
        <taxon>Ecdysozoa</taxon>
        <taxon>Arthropoda</taxon>
        <taxon>Crustacea</taxon>
        <taxon>Oligostraca</taxon>
        <taxon>Ostracoda</taxon>
        <taxon>Podocopa</taxon>
        <taxon>Podocopida</taxon>
        <taxon>Cytherocopina</taxon>
        <taxon>Cytheroidea</taxon>
        <taxon>Cytherideidae</taxon>
        <taxon>Cyprideis</taxon>
    </lineage>
</organism>
<name>A0A7R9A0E5_9CRUS</name>
<evidence type="ECO:0000256" key="6">
    <source>
        <dbReference type="ARBA" id="ARBA00022982"/>
    </source>
</evidence>
<dbReference type="OrthoDB" id="10498977at2759"/>
<evidence type="ECO:0000256" key="4">
    <source>
        <dbReference type="ARBA" id="ARBA00022617"/>
    </source>
</evidence>
<evidence type="ECO:0000256" key="8">
    <source>
        <dbReference type="SAM" id="MobiDB-lite"/>
    </source>
</evidence>
<dbReference type="AlphaFoldDB" id="A0A7R9A0E5"/>
<dbReference type="InterPro" id="IPR036909">
    <property type="entry name" value="Cyt_c-like_dom_sf"/>
</dbReference>
<sequence>MPPKGGDATLSEEDIRNAVIYMLKDAGQDVADDAAPTAAAEAPAEAPVAEAPAAAESTDAANTVVEKATTAVADVAESATDQAEKLVDSAGQAVDAAAGSAAAAVSGMMAAVTGAAAEPAEKAVAAVADAAPAAAEQDFTQGKAMYKQACFSCHDNGVANAPKLGDIEAWAPRIAAGNDAMYHSAIAGKGAMPPKGGRIDVSDEVIRNTVDYMVSLSGG</sequence>
<proteinExistence type="inferred from homology"/>
<evidence type="ECO:0000313" key="9">
    <source>
        <dbReference type="EMBL" id="CAD7238673.1"/>
    </source>
</evidence>
<evidence type="ECO:0000256" key="2">
    <source>
        <dbReference type="ARBA" id="ARBA00006488"/>
    </source>
</evidence>
<dbReference type="PROSITE" id="PS51007">
    <property type="entry name" value="CYTC"/>
    <property type="match status" value="1"/>
</dbReference>
<dbReference type="InterPro" id="IPR002323">
    <property type="entry name" value="Cyt_CIE"/>
</dbReference>
<evidence type="ECO:0000256" key="1">
    <source>
        <dbReference type="ARBA" id="ARBA00002555"/>
    </source>
</evidence>
<dbReference type="GO" id="GO:0009055">
    <property type="term" value="F:electron transfer activity"/>
    <property type="evidence" value="ECO:0007669"/>
    <property type="project" value="InterPro"/>
</dbReference>
<dbReference type="PANTHER" id="PTHR40942:SF4">
    <property type="entry name" value="CYTOCHROME C5"/>
    <property type="match status" value="1"/>
</dbReference>
<keyword evidence="5" id="KW-0479">Metal-binding</keyword>
<keyword evidence="3" id="KW-0813">Transport</keyword>
<evidence type="ECO:0000256" key="7">
    <source>
        <dbReference type="ARBA" id="ARBA00023004"/>
    </source>
</evidence>
<dbReference type="Pfam" id="PF13442">
    <property type="entry name" value="Cytochrome_CBB3"/>
    <property type="match status" value="1"/>
</dbReference>
<keyword evidence="7" id="KW-0408">Iron</keyword>
<dbReference type="Gene3D" id="1.10.760.10">
    <property type="entry name" value="Cytochrome c-like domain"/>
    <property type="match status" value="1"/>
</dbReference>
<dbReference type="SUPFAM" id="SSF46626">
    <property type="entry name" value="Cytochrome c"/>
    <property type="match status" value="1"/>
</dbReference>
<accession>A0A7R9A0E5</accession>
<feature type="compositionally biased region" description="Low complexity" evidence="8">
    <location>
        <begin position="33"/>
        <end position="59"/>
    </location>
</feature>
<reference evidence="9" key="1">
    <citation type="submission" date="2020-11" db="EMBL/GenBank/DDBJ databases">
        <authorList>
            <person name="Tran Van P."/>
        </authorList>
    </citation>
    <scope>NUCLEOTIDE SEQUENCE</scope>
</reference>
<gene>
    <name evidence="9" type="ORF">CTOB1V02_LOCUS16488</name>
</gene>
<dbReference type="PRINTS" id="PR00607">
    <property type="entry name" value="CYTCHROMECIE"/>
</dbReference>
<protein>
    <submittedName>
        <fullName evidence="9">Uncharacterized protein</fullName>
    </submittedName>
</protein>
<comment type="function">
    <text evidence="1">Electron carrier protein. The oxidized form of the cytochrome c heme group can accept an electron from the heme group of the cytochrome c1 subunit of cytochrome reductase. Cytochrome c then transfers this electron to the cytochrome oxidase complex, the final protein carrier in the mitochondrial electron-transport chain.</text>
</comment>
<feature type="region of interest" description="Disordered" evidence="8">
    <location>
        <begin position="32"/>
        <end position="59"/>
    </location>
</feature>
<keyword evidence="6" id="KW-0249">Electron transport</keyword>
<evidence type="ECO:0000256" key="5">
    <source>
        <dbReference type="ARBA" id="ARBA00022723"/>
    </source>
</evidence>